<feature type="coiled-coil region" evidence="1">
    <location>
        <begin position="88"/>
        <end position="122"/>
    </location>
</feature>
<evidence type="ECO:0000313" key="4">
    <source>
        <dbReference type="Proteomes" id="UP000249518"/>
    </source>
</evidence>
<reference evidence="3 4" key="1">
    <citation type="submission" date="2018-06" db="EMBL/GenBank/DDBJ databases">
        <title>Genomic Encyclopedia of Type Strains, Phase III (KMG-III): the genomes of soil and plant-associated and newly described type strains.</title>
        <authorList>
            <person name="Whitman W."/>
        </authorList>
    </citation>
    <scope>NUCLEOTIDE SEQUENCE [LARGE SCALE GENOMIC DNA]</scope>
    <source>
        <strain evidence="3 4">CGMCC 1.12504</strain>
    </source>
</reference>
<gene>
    <name evidence="3" type="ORF">B0I10_102183</name>
</gene>
<dbReference type="AlphaFoldDB" id="A0A328X2G2"/>
<evidence type="ECO:0000259" key="2">
    <source>
        <dbReference type="Pfam" id="PF14129"/>
    </source>
</evidence>
<dbReference type="OrthoDB" id="1525222at2"/>
<keyword evidence="4" id="KW-1185">Reference proteome</keyword>
<dbReference type="Pfam" id="PF14129">
    <property type="entry name" value="DUF4296"/>
    <property type="match status" value="1"/>
</dbReference>
<dbReference type="PROSITE" id="PS51257">
    <property type="entry name" value="PROKAR_LIPOPROTEIN"/>
    <property type="match status" value="1"/>
</dbReference>
<dbReference type="Proteomes" id="UP000249518">
    <property type="component" value="Unassembled WGS sequence"/>
</dbReference>
<dbReference type="RefSeq" id="WP_112084931.1">
    <property type="nucleotide sequence ID" value="NZ_QLSV01000002.1"/>
</dbReference>
<keyword evidence="1" id="KW-0175">Coiled coil</keyword>
<dbReference type="EMBL" id="QLSV01000002">
    <property type="protein sequence ID" value="RAR50384.1"/>
    <property type="molecule type" value="Genomic_DNA"/>
</dbReference>
<organism evidence="3 4">
    <name type="scientific">Flavobacterium lacus</name>
    <dbReference type="NCBI Taxonomy" id="1353778"/>
    <lineage>
        <taxon>Bacteria</taxon>
        <taxon>Pseudomonadati</taxon>
        <taxon>Bacteroidota</taxon>
        <taxon>Flavobacteriia</taxon>
        <taxon>Flavobacteriales</taxon>
        <taxon>Flavobacteriaceae</taxon>
        <taxon>Flavobacterium</taxon>
    </lineage>
</organism>
<accession>A0A328X2G2</accession>
<evidence type="ECO:0000313" key="3">
    <source>
        <dbReference type="EMBL" id="RAR50384.1"/>
    </source>
</evidence>
<protein>
    <submittedName>
        <fullName evidence="3">Uncharacterized protein DUF4296</fullName>
    </submittedName>
</protein>
<evidence type="ECO:0000256" key="1">
    <source>
        <dbReference type="SAM" id="Coils"/>
    </source>
</evidence>
<comment type="caution">
    <text evidence="3">The sequence shown here is derived from an EMBL/GenBank/DDBJ whole genome shotgun (WGS) entry which is preliminary data.</text>
</comment>
<proteinExistence type="predicted"/>
<feature type="domain" description="DUF4296" evidence="2">
    <location>
        <begin position="25"/>
        <end position="107"/>
    </location>
</feature>
<name>A0A328X2G2_9FLAO</name>
<sequence>MKKIVLLTVFSILFLSCKDNGVKKPSKLIKEDKMIDIIYDISMLDAINSVNPGALGDNNINSRTYIYKKYAIDSLQFAENSAYYASDLKKYKKMYEAVENRLDENKKIADSLLKMKQEEENKKASELRTRSKDTLEAKNAKKATTFLKKQK</sequence>
<dbReference type="InterPro" id="IPR025381">
    <property type="entry name" value="DUF4296"/>
</dbReference>